<evidence type="ECO:0000256" key="2">
    <source>
        <dbReference type="SAM" id="MobiDB-lite"/>
    </source>
</evidence>
<feature type="region of interest" description="Disordered" evidence="2">
    <location>
        <begin position="78"/>
        <end position="98"/>
    </location>
</feature>
<dbReference type="AlphaFoldDB" id="A0A4Y2GGI6"/>
<evidence type="ECO:0000256" key="1">
    <source>
        <dbReference type="SAM" id="Coils"/>
    </source>
</evidence>
<dbReference type="Proteomes" id="UP000499080">
    <property type="component" value="Unassembled WGS sequence"/>
</dbReference>
<feature type="region of interest" description="Disordered" evidence="2">
    <location>
        <begin position="526"/>
        <end position="545"/>
    </location>
</feature>
<feature type="region of interest" description="Disordered" evidence="2">
    <location>
        <begin position="407"/>
        <end position="427"/>
    </location>
</feature>
<gene>
    <name evidence="3" type="ORF">AVEN_51706_1</name>
</gene>
<organism evidence="3 4">
    <name type="scientific">Araneus ventricosus</name>
    <name type="common">Orbweaver spider</name>
    <name type="synonym">Epeira ventricosa</name>
    <dbReference type="NCBI Taxonomy" id="182803"/>
    <lineage>
        <taxon>Eukaryota</taxon>
        <taxon>Metazoa</taxon>
        <taxon>Ecdysozoa</taxon>
        <taxon>Arthropoda</taxon>
        <taxon>Chelicerata</taxon>
        <taxon>Arachnida</taxon>
        <taxon>Araneae</taxon>
        <taxon>Araneomorphae</taxon>
        <taxon>Entelegynae</taxon>
        <taxon>Araneoidea</taxon>
        <taxon>Araneidae</taxon>
        <taxon>Araneus</taxon>
    </lineage>
</organism>
<reference evidence="3 4" key="1">
    <citation type="journal article" date="2019" name="Sci. Rep.">
        <title>Orb-weaving spider Araneus ventricosus genome elucidates the spidroin gene catalogue.</title>
        <authorList>
            <person name="Kono N."/>
            <person name="Nakamura H."/>
            <person name="Ohtoshi R."/>
            <person name="Moran D.A.P."/>
            <person name="Shinohara A."/>
            <person name="Yoshida Y."/>
            <person name="Fujiwara M."/>
            <person name="Mori M."/>
            <person name="Tomita M."/>
            <person name="Arakawa K."/>
        </authorList>
    </citation>
    <scope>NUCLEOTIDE SEQUENCE [LARGE SCALE GENOMIC DNA]</scope>
</reference>
<protein>
    <submittedName>
        <fullName evidence="3">Uncharacterized protein</fullName>
    </submittedName>
</protein>
<name>A0A4Y2GGI6_ARAVE</name>
<evidence type="ECO:0000313" key="3">
    <source>
        <dbReference type="EMBL" id="GBM52267.1"/>
    </source>
</evidence>
<feature type="compositionally biased region" description="Basic and acidic residues" evidence="2">
    <location>
        <begin position="88"/>
        <end position="98"/>
    </location>
</feature>
<keyword evidence="4" id="KW-1185">Reference proteome</keyword>
<comment type="caution">
    <text evidence="3">The sequence shown here is derived from an EMBL/GenBank/DDBJ whole genome shotgun (WGS) entry which is preliminary data.</text>
</comment>
<feature type="compositionally biased region" description="Basic and acidic residues" evidence="2">
    <location>
        <begin position="1"/>
        <end position="12"/>
    </location>
</feature>
<feature type="region of interest" description="Disordered" evidence="2">
    <location>
        <begin position="1"/>
        <end position="50"/>
    </location>
</feature>
<keyword evidence="1" id="KW-0175">Coiled coil</keyword>
<feature type="coiled-coil region" evidence="1">
    <location>
        <begin position="483"/>
        <end position="513"/>
    </location>
</feature>
<evidence type="ECO:0000313" key="4">
    <source>
        <dbReference type="Proteomes" id="UP000499080"/>
    </source>
</evidence>
<dbReference type="EMBL" id="BGPR01001372">
    <property type="protein sequence ID" value="GBM52267.1"/>
    <property type="molecule type" value="Genomic_DNA"/>
</dbReference>
<sequence>MGKSSRNREEKRKNSKKPASNKGETAPPSASNKTQVKIDGNKVTKGSRRSADEIQAACNFPQIVTEGTDDKVVRNTSAGDIKVSEQSTHSKESDITDKEMREMVEAIQVSMRNMSSTQYQVKPSPLFESKKDFYSSLNAQRPELAENTQICVRLKKDHKRYQELSNILKSSDVMSETGAEPEIYRVLGTLKEVANDTAKQIMATVPKVEDDAYEVTTDLGNDDGKNVEINDGDGSVDDIQEVTHSLQKLTLEEKDGNSSTGNIQETEKSTHNMELEYDDEALIKIIDGIDESTRKAKAGSEIKHTNEMGNVCPRQNKSFPVFERDLKKYLPSLPSKSANDMEKRRSIESVVKILKEKHNLNLSDKKMTAGKAEELEEIKASKEQVDQINDSIIEVKKVEGKEYDSSADHIDVTRKSPQNATEDKKGKEDIDISNDNIQDFHSRIEMSTLTQETENCKRKDKDKIIYPEGTQILPVGDFQHDLNEFMKLQISKLDEQVKKYNDMRSELMFTEEQRVLFSSEREPITAVSKTESHDNIGDTTDSEDENIQEVVESAELDDEPDEIVVELEKNDDIHFEFETNGNKHIFAGDQYYYYLSEEKQGIIFNFKDESIQVFFIGNQVFVSTQNSEFDISVRKSNPVNSTDEATQIDTLP</sequence>
<proteinExistence type="predicted"/>
<accession>A0A4Y2GGI6</accession>